<feature type="domain" description="HNH endonuclease 5" evidence="1">
    <location>
        <begin position="7"/>
        <end position="56"/>
    </location>
</feature>
<keyword evidence="2" id="KW-0378">Hydrolase</keyword>
<protein>
    <submittedName>
        <fullName evidence="2">HNH endonuclease</fullName>
    </submittedName>
</protein>
<dbReference type="RefSeq" id="WP_284526729.1">
    <property type="nucleotide sequence ID" value="NZ_CP126446.1"/>
</dbReference>
<dbReference type="Proteomes" id="UP001236652">
    <property type="component" value="Chromosome"/>
</dbReference>
<dbReference type="Pfam" id="PF14279">
    <property type="entry name" value="HNH_5"/>
    <property type="match status" value="1"/>
</dbReference>
<keyword evidence="2" id="KW-0540">Nuclease</keyword>
<evidence type="ECO:0000259" key="1">
    <source>
        <dbReference type="Pfam" id="PF14279"/>
    </source>
</evidence>
<keyword evidence="3" id="KW-1185">Reference proteome</keyword>
<accession>A0ABY8UYQ8</accession>
<organism evidence="2 3">
    <name type="scientific">Pontibacillus chungwhensis</name>
    <dbReference type="NCBI Taxonomy" id="265426"/>
    <lineage>
        <taxon>Bacteria</taxon>
        <taxon>Bacillati</taxon>
        <taxon>Bacillota</taxon>
        <taxon>Bacilli</taxon>
        <taxon>Bacillales</taxon>
        <taxon>Bacillaceae</taxon>
        <taxon>Pontibacillus</taxon>
    </lineage>
</organism>
<gene>
    <name evidence="2" type="ORF">QNI29_02165</name>
</gene>
<dbReference type="InterPro" id="IPR029471">
    <property type="entry name" value="HNH_5"/>
</dbReference>
<reference evidence="2 3" key="1">
    <citation type="submission" date="2023-05" db="EMBL/GenBank/DDBJ databases">
        <title>Comparative genomics reveals the evidence of polycyclic aromatic hydrocarbons degradation in moderately halophilic genus Pontibacillus.</title>
        <authorList>
            <person name="Yang H."/>
            <person name="Qian Z."/>
        </authorList>
    </citation>
    <scope>NUCLEOTIDE SEQUENCE [LARGE SCALE GENOMIC DNA]</scope>
    <source>
        <strain evidence="3">HN14</strain>
    </source>
</reference>
<sequence length="304" mass="34345">MQKKILCVYCLKQKHRTKVGEHPIPDSCGSDITTVRVCKECNGVANNLVDSPFTNMKYIEFIRSVLGITTKEGVIKTHQQKVNFNESSGNRTTGKITIGKEGSTYELHPKVINNPQDLISTRFFLGQDHTHHIKAVIKKAQKSNITPVRFNLKKSVTTINGSLKYEVDGEIIRKELIKAMYALATIYLNGFEYTKTGCILRKYWKGEGILSPSIKPEFQLAVFNGLNINEVKNHLNTTSHNHLFSCVKEKNGDILMLLNLFGMLTVAIRLLPKCSKEMNNVLNNECKSIIINPVTRESLEMTIF</sequence>
<evidence type="ECO:0000313" key="3">
    <source>
        <dbReference type="Proteomes" id="UP001236652"/>
    </source>
</evidence>
<dbReference type="EMBL" id="CP126446">
    <property type="protein sequence ID" value="WIF98495.1"/>
    <property type="molecule type" value="Genomic_DNA"/>
</dbReference>
<evidence type="ECO:0000313" key="2">
    <source>
        <dbReference type="EMBL" id="WIF98495.1"/>
    </source>
</evidence>
<proteinExistence type="predicted"/>
<name>A0ABY8UYQ8_9BACI</name>
<keyword evidence="2" id="KW-0255">Endonuclease</keyword>
<dbReference type="GO" id="GO:0004519">
    <property type="term" value="F:endonuclease activity"/>
    <property type="evidence" value="ECO:0007669"/>
    <property type="project" value="UniProtKB-KW"/>
</dbReference>